<comment type="caution">
    <text evidence="2">The sequence shown here is derived from an EMBL/GenBank/DDBJ whole genome shotgun (WGS) entry which is preliminary data.</text>
</comment>
<proteinExistence type="predicted"/>
<feature type="compositionally biased region" description="Basic and acidic residues" evidence="1">
    <location>
        <begin position="31"/>
        <end position="42"/>
    </location>
</feature>
<gene>
    <name evidence="2" type="ORF">NE237_017161</name>
</gene>
<dbReference type="Proteomes" id="UP001141806">
    <property type="component" value="Unassembled WGS sequence"/>
</dbReference>
<accession>A0A9Q0K7I4</accession>
<dbReference type="EMBL" id="JAMYWD010000007">
    <property type="protein sequence ID" value="KAJ4965312.1"/>
    <property type="molecule type" value="Genomic_DNA"/>
</dbReference>
<feature type="compositionally biased region" description="Acidic residues" evidence="1">
    <location>
        <begin position="43"/>
        <end position="69"/>
    </location>
</feature>
<dbReference type="AlphaFoldDB" id="A0A9Q0K7I4"/>
<evidence type="ECO:0000313" key="2">
    <source>
        <dbReference type="EMBL" id="KAJ4965312.1"/>
    </source>
</evidence>
<feature type="compositionally biased region" description="Basic and acidic residues" evidence="1">
    <location>
        <begin position="1"/>
        <end position="21"/>
    </location>
</feature>
<protein>
    <submittedName>
        <fullName evidence="2">Uncharacterized protein</fullName>
    </submittedName>
</protein>
<evidence type="ECO:0000256" key="1">
    <source>
        <dbReference type="SAM" id="MobiDB-lite"/>
    </source>
</evidence>
<organism evidence="2 3">
    <name type="scientific">Protea cynaroides</name>
    <dbReference type="NCBI Taxonomy" id="273540"/>
    <lineage>
        <taxon>Eukaryota</taxon>
        <taxon>Viridiplantae</taxon>
        <taxon>Streptophyta</taxon>
        <taxon>Embryophyta</taxon>
        <taxon>Tracheophyta</taxon>
        <taxon>Spermatophyta</taxon>
        <taxon>Magnoliopsida</taxon>
        <taxon>Proteales</taxon>
        <taxon>Proteaceae</taxon>
        <taxon>Protea</taxon>
    </lineage>
</organism>
<reference evidence="2" key="1">
    <citation type="journal article" date="2023" name="Plant J.">
        <title>The genome of the king protea, Protea cynaroides.</title>
        <authorList>
            <person name="Chang J."/>
            <person name="Duong T.A."/>
            <person name="Schoeman C."/>
            <person name="Ma X."/>
            <person name="Roodt D."/>
            <person name="Barker N."/>
            <person name="Li Z."/>
            <person name="Van de Peer Y."/>
            <person name="Mizrachi E."/>
        </authorList>
    </citation>
    <scope>NUCLEOTIDE SEQUENCE</scope>
    <source>
        <tissue evidence="2">Young leaves</tissue>
    </source>
</reference>
<name>A0A9Q0K7I4_9MAGN</name>
<evidence type="ECO:0000313" key="3">
    <source>
        <dbReference type="Proteomes" id="UP001141806"/>
    </source>
</evidence>
<keyword evidence="3" id="KW-1185">Reference proteome</keyword>
<feature type="region of interest" description="Disordered" evidence="1">
    <location>
        <begin position="1"/>
        <end position="69"/>
    </location>
</feature>
<sequence>MTEFLKDSESEIRDGEKKEVECEAMGLDSESEIRDGGKKEVECEAMGESDGCDESESDGCDESESDDWEEGVTLTHLSKIDDFQSVQQGKPMLFTLCAKGGFSVNNNAAAAYATDPPPPPSKPTKTIIPAPSRLSSLITQTQICLLLQIGTGDLEFLRILFLTFTD</sequence>